<accession>A0A182U7W1</accession>
<dbReference type="VEuPathDB" id="VectorBase:AMEC015522"/>
<dbReference type="AlphaFoldDB" id="A0A182U7W1"/>
<feature type="region of interest" description="Disordered" evidence="1">
    <location>
        <begin position="63"/>
        <end position="84"/>
    </location>
</feature>
<evidence type="ECO:0000256" key="1">
    <source>
        <dbReference type="SAM" id="MobiDB-lite"/>
    </source>
</evidence>
<organism evidence="2 3">
    <name type="scientific">Anopheles melas</name>
    <dbReference type="NCBI Taxonomy" id="34690"/>
    <lineage>
        <taxon>Eukaryota</taxon>
        <taxon>Metazoa</taxon>
        <taxon>Ecdysozoa</taxon>
        <taxon>Arthropoda</taxon>
        <taxon>Hexapoda</taxon>
        <taxon>Insecta</taxon>
        <taxon>Pterygota</taxon>
        <taxon>Neoptera</taxon>
        <taxon>Endopterygota</taxon>
        <taxon>Diptera</taxon>
        <taxon>Nematocera</taxon>
        <taxon>Culicoidea</taxon>
        <taxon>Culicidae</taxon>
        <taxon>Anophelinae</taxon>
        <taxon>Anopheles</taxon>
    </lineage>
</organism>
<reference evidence="2" key="2">
    <citation type="submission" date="2020-05" db="UniProtKB">
        <authorList>
            <consortium name="EnsemblMetazoa"/>
        </authorList>
    </citation>
    <scope>IDENTIFICATION</scope>
    <source>
        <strain evidence="2">CM1001059</strain>
    </source>
</reference>
<dbReference type="STRING" id="34690.A0A182U7W1"/>
<evidence type="ECO:0000313" key="3">
    <source>
        <dbReference type="Proteomes" id="UP000075902"/>
    </source>
</evidence>
<evidence type="ECO:0000313" key="2">
    <source>
        <dbReference type="EnsemblMetazoa" id="AMEC015522-PA"/>
    </source>
</evidence>
<dbReference type="EnsemblMetazoa" id="AMEC015522-RA">
    <property type="protein sequence ID" value="AMEC015522-PA"/>
    <property type="gene ID" value="AMEC015522"/>
</dbReference>
<feature type="region of interest" description="Disordered" evidence="1">
    <location>
        <begin position="1"/>
        <end position="34"/>
    </location>
</feature>
<feature type="compositionally biased region" description="Polar residues" evidence="1">
    <location>
        <begin position="72"/>
        <end position="84"/>
    </location>
</feature>
<sequence>SDNSDTSNTSIASASGSAGYGGNTVSGGSSTHAVSPKDVCLTVTSGSALIDISNSDGGCINPAYDNGEGSHSRQAGNSFTVSEGPQKSKLCELLDSYNKEIPKSTSSSSNFNNPEYVDALVGLRNLPQCWTDIVNCAGKSKHISKLRFFNGS</sequence>
<dbReference type="Proteomes" id="UP000075902">
    <property type="component" value="Unassembled WGS sequence"/>
</dbReference>
<keyword evidence="3" id="KW-1185">Reference proteome</keyword>
<protein>
    <submittedName>
        <fullName evidence="2">Uncharacterized protein</fullName>
    </submittedName>
</protein>
<reference evidence="3" key="1">
    <citation type="submission" date="2014-01" db="EMBL/GenBank/DDBJ databases">
        <title>The Genome Sequence of Anopheles melas CM1001059_A (V2).</title>
        <authorList>
            <consortium name="The Broad Institute Genomics Platform"/>
            <person name="Neafsey D.E."/>
            <person name="Besansky N."/>
            <person name="Howell P."/>
            <person name="Walton C."/>
            <person name="Young S.K."/>
            <person name="Zeng Q."/>
            <person name="Gargeya S."/>
            <person name="Fitzgerald M."/>
            <person name="Haas B."/>
            <person name="Abouelleil A."/>
            <person name="Allen A.W."/>
            <person name="Alvarado L."/>
            <person name="Arachchi H.M."/>
            <person name="Berlin A.M."/>
            <person name="Chapman S.B."/>
            <person name="Gainer-Dewar J."/>
            <person name="Goldberg J."/>
            <person name="Griggs A."/>
            <person name="Gujja S."/>
            <person name="Hansen M."/>
            <person name="Howarth C."/>
            <person name="Imamovic A."/>
            <person name="Ireland A."/>
            <person name="Larimer J."/>
            <person name="McCowan C."/>
            <person name="Murphy C."/>
            <person name="Pearson M."/>
            <person name="Poon T.W."/>
            <person name="Priest M."/>
            <person name="Roberts A."/>
            <person name="Saif S."/>
            <person name="Shea T."/>
            <person name="Sisk P."/>
            <person name="Sykes S."/>
            <person name="Wortman J."/>
            <person name="Nusbaum C."/>
            <person name="Birren B."/>
        </authorList>
    </citation>
    <scope>NUCLEOTIDE SEQUENCE [LARGE SCALE GENOMIC DNA]</scope>
    <source>
        <strain evidence="3">CM1001059</strain>
    </source>
</reference>
<name>A0A182U7W1_9DIPT</name>
<proteinExistence type="predicted"/>